<dbReference type="InterPro" id="IPR004108">
    <property type="entry name" value="Fe_hydrogenase_lsu_C"/>
</dbReference>
<name>A0A4Y7R8M1_9FIRM</name>
<dbReference type="NCBIfam" id="NF040763">
    <property type="entry name" value="FeFe_hydrog_A6"/>
    <property type="match status" value="1"/>
</dbReference>
<dbReference type="InterPro" id="IPR049830">
    <property type="entry name" value="HndD"/>
</dbReference>
<dbReference type="Pfam" id="PF02256">
    <property type="entry name" value="Fe_hyd_SSU"/>
    <property type="match status" value="1"/>
</dbReference>
<dbReference type="FunFam" id="3.10.20.740:FF:000005">
    <property type="entry name" value="NADH:ubiquinone oxidoreductase subunit"/>
    <property type="match status" value="1"/>
</dbReference>
<evidence type="ECO:0000256" key="7">
    <source>
        <dbReference type="ARBA" id="ARBA00023004"/>
    </source>
</evidence>
<evidence type="ECO:0000256" key="3">
    <source>
        <dbReference type="ARBA" id="ARBA00022714"/>
    </source>
</evidence>
<evidence type="ECO:0000313" key="12">
    <source>
        <dbReference type="EMBL" id="TEB05069.1"/>
    </source>
</evidence>
<evidence type="ECO:0000259" key="9">
    <source>
        <dbReference type="PROSITE" id="PS51085"/>
    </source>
</evidence>
<keyword evidence="13" id="KW-1185">Reference proteome</keyword>
<evidence type="ECO:0000259" key="11">
    <source>
        <dbReference type="PROSITE" id="PS51839"/>
    </source>
</evidence>
<feature type="domain" description="4Fe-4S ferredoxin-type" evidence="10">
    <location>
        <begin position="176"/>
        <end position="209"/>
    </location>
</feature>
<accession>A0A4Y7R8M1</accession>
<dbReference type="GO" id="GO:0008901">
    <property type="term" value="F:ferredoxin hydrogenase activity"/>
    <property type="evidence" value="ECO:0007669"/>
    <property type="project" value="InterPro"/>
</dbReference>
<dbReference type="Gene3D" id="3.30.70.20">
    <property type="match status" value="1"/>
</dbReference>
<dbReference type="NCBIfam" id="TIGR02512">
    <property type="entry name" value="FeFe_hydrog_A"/>
    <property type="match status" value="1"/>
</dbReference>
<dbReference type="RefSeq" id="WP_134219311.1">
    <property type="nucleotide sequence ID" value="NZ_QFGA01000003.1"/>
</dbReference>
<keyword evidence="7" id="KW-0408">Iron</keyword>
<dbReference type="GO" id="GO:0050583">
    <property type="term" value="F:hydrogen dehydrogenase (NADP+) activity"/>
    <property type="evidence" value="ECO:0007669"/>
    <property type="project" value="UniProtKB-EC"/>
</dbReference>
<dbReference type="Gene3D" id="4.10.260.20">
    <property type="entry name" value="Iron hydrogenase, small subunit"/>
    <property type="match status" value="1"/>
</dbReference>
<dbReference type="InterPro" id="IPR017896">
    <property type="entry name" value="4Fe4S_Fe-S-bd"/>
</dbReference>
<dbReference type="SUPFAM" id="SSF54292">
    <property type="entry name" value="2Fe-2S ferredoxin-like"/>
    <property type="match status" value="1"/>
</dbReference>
<gene>
    <name evidence="12" type="primary">hndD_3</name>
    <name evidence="12" type="ORF">Psch_03832</name>
</gene>
<evidence type="ECO:0000259" key="10">
    <source>
        <dbReference type="PROSITE" id="PS51379"/>
    </source>
</evidence>
<dbReference type="PROSITE" id="PS00641">
    <property type="entry name" value="COMPLEX1_75K_1"/>
    <property type="match status" value="1"/>
</dbReference>
<dbReference type="PROSITE" id="PS51839">
    <property type="entry name" value="4FE4S_HC3"/>
    <property type="match status" value="1"/>
</dbReference>
<dbReference type="Gene3D" id="3.40.950.10">
    <property type="entry name" value="Fe-only Hydrogenase (Larger Subunit), Chain L, domain 3"/>
    <property type="match status" value="1"/>
</dbReference>
<dbReference type="Gene3D" id="3.40.50.1780">
    <property type="match status" value="1"/>
</dbReference>
<dbReference type="PROSITE" id="PS51085">
    <property type="entry name" value="2FE2S_FER_2"/>
    <property type="match status" value="1"/>
</dbReference>
<dbReference type="EMBL" id="QFGA01000003">
    <property type="protein sequence ID" value="TEB05069.1"/>
    <property type="molecule type" value="Genomic_DNA"/>
</dbReference>
<dbReference type="SMART" id="SM00929">
    <property type="entry name" value="NADH-G_4Fe-4S_3"/>
    <property type="match status" value="1"/>
</dbReference>
<evidence type="ECO:0000256" key="8">
    <source>
        <dbReference type="ARBA" id="ARBA00023014"/>
    </source>
</evidence>
<dbReference type="InterPro" id="IPR000283">
    <property type="entry name" value="NADH_UbQ_OxRdtase_75kDa_su_CS"/>
</dbReference>
<dbReference type="GO" id="GO:0008137">
    <property type="term" value="F:NADH dehydrogenase (ubiquinone) activity"/>
    <property type="evidence" value="ECO:0007669"/>
    <property type="project" value="InterPro"/>
</dbReference>
<reference evidence="12 13" key="1">
    <citation type="journal article" date="2018" name="Environ. Microbiol.">
        <title>Novel energy conservation strategies and behaviour of Pelotomaculum schinkii driving syntrophic propionate catabolism.</title>
        <authorList>
            <person name="Hidalgo-Ahumada C.A.P."/>
            <person name="Nobu M.K."/>
            <person name="Narihiro T."/>
            <person name="Tamaki H."/>
            <person name="Liu W.T."/>
            <person name="Kamagata Y."/>
            <person name="Stams A.J.M."/>
            <person name="Imachi H."/>
            <person name="Sousa D.Z."/>
        </authorList>
    </citation>
    <scope>NUCLEOTIDE SEQUENCE [LARGE SCALE GENOMIC DNA]</scope>
    <source>
        <strain evidence="12 13">HH</strain>
    </source>
</reference>
<dbReference type="Pfam" id="PF02906">
    <property type="entry name" value="Fe_hyd_lg_C"/>
    <property type="match status" value="1"/>
</dbReference>
<keyword evidence="3" id="KW-0001">2Fe-2S</keyword>
<organism evidence="12 13">
    <name type="scientific">Pelotomaculum schinkii</name>
    <dbReference type="NCBI Taxonomy" id="78350"/>
    <lineage>
        <taxon>Bacteria</taxon>
        <taxon>Bacillati</taxon>
        <taxon>Bacillota</taxon>
        <taxon>Clostridia</taxon>
        <taxon>Eubacteriales</taxon>
        <taxon>Desulfotomaculaceae</taxon>
        <taxon>Pelotomaculum</taxon>
    </lineage>
</organism>
<dbReference type="GO" id="GO:0042773">
    <property type="term" value="P:ATP synthesis coupled electron transport"/>
    <property type="evidence" value="ECO:0007669"/>
    <property type="project" value="InterPro"/>
</dbReference>
<dbReference type="EC" id="1.12.1.3" evidence="12"/>
<dbReference type="FunFam" id="3.30.70.20:FF:000035">
    <property type="entry name" value="Iron hydrogenase 1"/>
    <property type="match status" value="1"/>
</dbReference>
<keyword evidence="2" id="KW-0004">4Fe-4S</keyword>
<keyword evidence="8" id="KW-0411">Iron-sulfur</keyword>
<keyword evidence="6 12" id="KW-0560">Oxidoreductase</keyword>
<evidence type="ECO:0000256" key="2">
    <source>
        <dbReference type="ARBA" id="ARBA00022485"/>
    </source>
</evidence>
<dbReference type="CDD" id="cd00207">
    <property type="entry name" value="fer2"/>
    <property type="match status" value="1"/>
</dbReference>
<dbReference type="InterPro" id="IPR003149">
    <property type="entry name" value="Fe_hydrogenase_ssu"/>
</dbReference>
<evidence type="ECO:0000256" key="6">
    <source>
        <dbReference type="ARBA" id="ARBA00023002"/>
    </source>
</evidence>
<dbReference type="GO" id="GO:0005506">
    <property type="term" value="F:iron ion binding"/>
    <property type="evidence" value="ECO:0007669"/>
    <property type="project" value="InterPro"/>
</dbReference>
<dbReference type="GO" id="GO:0016020">
    <property type="term" value="C:membrane"/>
    <property type="evidence" value="ECO:0007669"/>
    <property type="project" value="InterPro"/>
</dbReference>
<evidence type="ECO:0000313" key="13">
    <source>
        <dbReference type="Proteomes" id="UP000298324"/>
    </source>
</evidence>
<dbReference type="Gene3D" id="3.10.20.740">
    <property type="match status" value="1"/>
</dbReference>
<dbReference type="SUPFAM" id="SSF53920">
    <property type="entry name" value="Fe-only hydrogenase"/>
    <property type="match status" value="1"/>
</dbReference>
<dbReference type="InterPro" id="IPR013352">
    <property type="entry name" value="Fe_hydrogenase_subset"/>
</dbReference>
<evidence type="ECO:0000256" key="1">
    <source>
        <dbReference type="ARBA" id="ARBA00001966"/>
    </source>
</evidence>
<evidence type="ECO:0000256" key="5">
    <source>
        <dbReference type="ARBA" id="ARBA00022737"/>
    </source>
</evidence>
<dbReference type="InterPro" id="IPR050340">
    <property type="entry name" value="Cytosolic_Fe-S_CAF"/>
</dbReference>
<dbReference type="GO" id="GO:0051537">
    <property type="term" value="F:2 iron, 2 sulfur cluster binding"/>
    <property type="evidence" value="ECO:0007669"/>
    <property type="project" value="UniProtKB-KW"/>
</dbReference>
<dbReference type="SUPFAM" id="SSF54862">
    <property type="entry name" value="4Fe-4S ferredoxins"/>
    <property type="match status" value="1"/>
</dbReference>
<dbReference type="PROSITE" id="PS51379">
    <property type="entry name" value="4FE4S_FER_2"/>
    <property type="match status" value="2"/>
</dbReference>
<comment type="caution">
    <text evidence="12">The sequence shown here is derived from an EMBL/GenBank/DDBJ whole genome shotgun (WGS) entry which is preliminary data.</text>
</comment>
<feature type="domain" description="2Fe-2S ferredoxin-type" evidence="9">
    <location>
        <begin position="1"/>
        <end position="78"/>
    </location>
</feature>
<dbReference type="PROSITE" id="PS00198">
    <property type="entry name" value="4FE4S_FER_1"/>
    <property type="match status" value="1"/>
</dbReference>
<dbReference type="InterPro" id="IPR036010">
    <property type="entry name" value="2Fe-2S_ferredoxin-like_sf"/>
</dbReference>
<comment type="cofactor">
    <cofactor evidence="1">
        <name>[4Fe-4S] cluster</name>
        <dbReference type="ChEBI" id="CHEBI:49883"/>
    </cofactor>
</comment>
<dbReference type="FunFam" id="4.10.260.20:FF:000001">
    <property type="entry name" value="NADP-reducing hydrogenase subunit HndD"/>
    <property type="match status" value="1"/>
</dbReference>
<dbReference type="Pfam" id="PF13510">
    <property type="entry name" value="Fer2_4"/>
    <property type="match status" value="1"/>
</dbReference>
<dbReference type="InterPro" id="IPR017900">
    <property type="entry name" value="4Fe4S_Fe_S_CS"/>
</dbReference>
<dbReference type="InterPro" id="IPR009016">
    <property type="entry name" value="Fe_hydrogenase"/>
</dbReference>
<dbReference type="GO" id="GO:0051539">
    <property type="term" value="F:4 iron, 4 sulfur cluster binding"/>
    <property type="evidence" value="ECO:0007669"/>
    <property type="project" value="UniProtKB-KW"/>
</dbReference>
<dbReference type="Pfam" id="PF12838">
    <property type="entry name" value="Fer4_7"/>
    <property type="match status" value="1"/>
</dbReference>
<feature type="domain" description="4Fe-4S ferredoxin-type" evidence="10">
    <location>
        <begin position="137"/>
        <end position="168"/>
    </location>
</feature>
<dbReference type="InterPro" id="IPR001041">
    <property type="entry name" value="2Fe-2S_ferredoxin-type"/>
</dbReference>
<evidence type="ECO:0000256" key="4">
    <source>
        <dbReference type="ARBA" id="ARBA00022723"/>
    </source>
</evidence>
<protein>
    <submittedName>
        <fullName evidence="12">NADP-reducing hydrogenase subunit HndC</fullName>
        <ecNumber evidence="12">1.12.1.3</ecNumber>
    </submittedName>
</protein>
<sequence length="577" mass="62998">MINLTIDNRKVAVEEGTTILEAAKSVGINIPTLCYLKDINVIGACRICLVDVKGARTFIPSCVAPVAEGMVVNTHTPELIKARKLVLELILSDHPMECLTCRRNGNCELQKLAEEYGLSEIRFEGAKTDYPIDDSSPAIIRDPRKCILCRRCISVCTNIQSVQALTAENRGFDSLVAPAFNERLANMECVQCGQCSLVCPTGAIVERDDTDKVWAALADPTKHVVVQTAPATRVQIGETIGAAPGTIATGQMVAGLRSLGFDKVFDTDFTADLTILEEGNELLQRVTNGGVLPMITSCSPGWIKFIEHFYPDLLPHLSTCKSPQQMFGPLVKTYYAQKEGIDPKDIVCVSIMPCTAKKYECQRPEMNSSGYQDVDVVLTTRELGRMFKQAGLDMTNLPEEEYDAPLGISTGAGEIFGASGGVMEAALRTVYEVVTGKELEDINFTACRGIDGVKEATVQVGDLPVSVAITNGLGNARKVLDKIRAGEANYHFIEVMCCPGGCIGGGGSPIPTNTEIRLKRIDATYTEDERMVLRKSHENPAVQELYAEFLEKPLGHKSHELLHTHYTPRSNYPKEEC</sequence>
<keyword evidence="4" id="KW-0479">Metal-binding</keyword>
<keyword evidence="5" id="KW-0677">Repeat</keyword>
<dbReference type="Proteomes" id="UP000298324">
    <property type="component" value="Unassembled WGS sequence"/>
</dbReference>
<feature type="domain" description="4Fe-4S His(Cys)3-ligated-type" evidence="11">
    <location>
        <begin position="78"/>
        <end position="117"/>
    </location>
</feature>
<proteinExistence type="predicted"/>
<dbReference type="InterPro" id="IPR019574">
    <property type="entry name" value="NADH_UbQ_OxRdtase_Gsu_4Fe4S-bd"/>
</dbReference>
<dbReference type="AlphaFoldDB" id="A0A4Y7R8M1"/>
<dbReference type="SMART" id="SM00902">
    <property type="entry name" value="Fe_hyd_SSU"/>
    <property type="match status" value="1"/>
</dbReference>
<dbReference type="PANTHER" id="PTHR11615">
    <property type="entry name" value="NITRATE, FORMATE, IRON DEHYDROGENASE"/>
    <property type="match status" value="1"/>
</dbReference>
<dbReference type="InterPro" id="IPR036991">
    <property type="entry name" value="Fe_hydrogenase_ssu_sf"/>
</dbReference>
<dbReference type="Pfam" id="PF10588">
    <property type="entry name" value="NADH-G_4Fe-4S_3"/>
    <property type="match status" value="1"/>
</dbReference>